<name>A0A917WDH8_9RHOB</name>
<dbReference type="GO" id="GO:0003700">
    <property type="term" value="F:DNA-binding transcription factor activity"/>
    <property type="evidence" value="ECO:0007669"/>
    <property type="project" value="InterPro"/>
</dbReference>
<accession>A0A917WDH8</accession>
<dbReference type="InterPro" id="IPR036390">
    <property type="entry name" value="WH_DNA-bd_sf"/>
</dbReference>
<evidence type="ECO:0000313" key="5">
    <source>
        <dbReference type="EMBL" id="GGL97107.1"/>
    </source>
</evidence>
<gene>
    <name evidence="5" type="ORF">GCM10011534_18890</name>
</gene>
<proteinExistence type="predicted"/>
<evidence type="ECO:0000256" key="3">
    <source>
        <dbReference type="ARBA" id="ARBA00023163"/>
    </source>
</evidence>
<dbReference type="Proteomes" id="UP000649829">
    <property type="component" value="Unassembled WGS sequence"/>
</dbReference>
<evidence type="ECO:0000259" key="4">
    <source>
        <dbReference type="PROSITE" id="PS50995"/>
    </source>
</evidence>
<sequence length="134" mass="14148">MHQVSTRVFGQRLKAAGIDLTPIQFAALDALRAHPGIDQAGLAEAVAKDRATIGGVADRLEQKGLVTRIVSERDRRARELTLSEAGRRILAAAEPVVTALQHEILPGLNEAEYAQFVALAAKAAAAAEEGDTTA</sequence>
<dbReference type="InterPro" id="IPR036388">
    <property type="entry name" value="WH-like_DNA-bd_sf"/>
</dbReference>
<protein>
    <recommendedName>
        <fullName evidence="4">HTH marR-type domain-containing protein</fullName>
    </recommendedName>
</protein>
<evidence type="ECO:0000256" key="1">
    <source>
        <dbReference type="ARBA" id="ARBA00023015"/>
    </source>
</evidence>
<dbReference type="PANTHER" id="PTHR33164">
    <property type="entry name" value="TRANSCRIPTIONAL REGULATOR, MARR FAMILY"/>
    <property type="match status" value="1"/>
</dbReference>
<reference evidence="5" key="1">
    <citation type="journal article" date="2014" name="Int. J. Syst. Evol. Microbiol.">
        <title>Complete genome sequence of Corynebacterium casei LMG S-19264T (=DSM 44701T), isolated from a smear-ripened cheese.</title>
        <authorList>
            <consortium name="US DOE Joint Genome Institute (JGI-PGF)"/>
            <person name="Walter F."/>
            <person name="Albersmeier A."/>
            <person name="Kalinowski J."/>
            <person name="Ruckert C."/>
        </authorList>
    </citation>
    <scope>NUCLEOTIDE SEQUENCE</scope>
    <source>
        <strain evidence="5">CGMCC 1.6293</strain>
    </source>
</reference>
<dbReference type="InterPro" id="IPR023187">
    <property type="entry name" value="Tscrpt_reg_MarR-type_CS"/>
</dbReference>
<dbReference type="PROSITE" id="PS50995">
    <property type="entry name" value="HTH_MARR_2"/>
    <property type="match status" value="1"/>
</dbReference>
<dbReference type="PANTHER" id="PTHR33164:SF95">
    <property type="entry name" value="TRANSCRIPTIONAL REGULATOR"/>
    <property type="match status" value="1"/>
</dbReference>
<dbReference type="Pfam" id="PF12802">
    <property type="entry name" value="MarR_2"/>
    <property type="match status" value="1"/>
</dbReference>
<dbReference type="SMART" id="SM00347">
    <property type="entry name" value="HTH_MARR"/>
    <property type="match status" value="1"/>
</dbReference>
<comment type="caution">
    <text evidence="5">The sequence shown here is derived from an EMBL/GenBank/DDBJ whole genome shotgun (WGS) entry which is preliminary data.</text>
</comment>
<keyword evidence="6" id="KW-1185">Reference proteome</keyword>
<keyword evidence="3" id="KW-0804">Transcription</keyword>
<dbReference type="AlphaFoldDB" id="A0A917WDH8"/>
<dbReference type="PROSITE" id="PS01117">
    <property type="entry name" value="HTH_MARR_1"/>
    <property type="match status" value="1"/>
</dbReference>
<dbReference type="GO" id="GO:0003677">
    <property type="term" value="F:DNA binding"/>
    <property type="evidence" value="ECO:0007669"/>
    <property type="project" value="UniProtKB-KW"/>
</dbReference>
<feature type="domain" description="HTH marR-type" evidence="4">
    <location>
        <begin position="1"/>
        <end position="125"/>
    </location>
</feature>
<dbReference type="InterPro" id="IPR000835">
    <property type="entry name" value="HTH_MarR-typ"/>
</dbReference>
<dbReference type="EMBL" id="BMLF01000001">
    <property type="protein sequence ID" value="GGL97107.1"/>
    <property type="molecule type" value="Genomic_DNA"/>
</dbReference>
<dbReference type="PRINTS" id="PR00598">
    <property type="entry name" value="HTHMARR"/>
</dbReference>
<keyword evidence="1" id="KW-0805">Transcription regulation</keyword>
<dbReference type="GO" id="GO:0006950">
    <property type="term" value="P:response to stress"/>
    <property type="evidence" value="ECO:0007669"/>
    <property type="project" value="TreeGrafter"/>
</dbReference>
<keyword evidence="2" id="KW-0238">DNA-binding</keyword>
<dbReference type="Gene3D" id="1.10.10.10">
    <property type="entry name" value="Winged helix-like DNA-binding domain superfamily/Winged helix DNA-binding domain"/>
    <property type="match status" value="1"/>
</dbReference>
<reference evidence="5" key="2">
    <citation type="submission" date="2020-09" db="EMBL/GenBank/DDBJ databases">
        <authorList>
            <person name="Sun Q."/>
            <person name="Zhou Y."/>
        </authorList>
    </citation>
    <scope>NUCLEOTIDE SEQUENCE</scope>
    <source>
        <strain evidence="5">CGMCC 1.6293</strain>
    </source>
</reference>
<dbReference type="SUPFAM" id="SSF46785">
    <property type="entry name" value="Winged helix' DNA-binding domain"/>
    <property type="match status" value="1"/>
</dbReference>
<dbReference type="InterPro" id="IPR039422">
    <property type="entry name" value="MarR/SlyA-like"/>
</dbReference>
<evidence type="ECO:0000313" key="6">
    <source>
        <dbReference type="Proteomes" id="UP000649829"/>
    </source>
</evidence>
<organism evidence="5 6">
    <name type="scientific">Pseudooceanicola nanhaiensis</name>
    <dbReference type="NCBI Taxonomy" id="375761"/>
    <lineage>
        <taxon>Bacteria</taxon>
        <taxon>Pseudomonadati</taxon>
        <taxon>Pseudomonadota</taxon>
        <taxon>Alphaproteobacteria</taxon>
        <taxon>Rhodobacterales</taxon>
        <taxon>Paracoccaceae</taxon>
        <taxon>Pseudooceanicola</taxon>
    </lineage>
</organism>
<evidence type="ECO:0000256" key="2">
    <source>
        <dbReference type="ARBA" id="ARBA00023125"/>
    </source>
</evidence>